<keyword evidence="4" id="KW-1185">Reference proteome</keyword>
<feature type="compositionally biased region" description="Low complexity" evidence="1">
    <location>
        <begin position="358"/>
        <end position="377"/>
    </location>
</feature>
<dbReference type="InterPro" id="IPR021047">
    <property type="entry name" value="Mannosyltransferase_CMT1"/>
</dbReference>
<dbReference type="AlphaFoldDB" id="A0A9W9CCS6"/>
<feature type="region of interest" description="Disordered" evidence="1">
    <location>
        <begin position="358"/>
        <end position="378"/>
    </location>
</feature>
<dbReference type="PANTHER" id="PTHR34144:SF8">
    <property type="entry name" value="GLYCOSYLTRANSFERASE FAMILY 69 PROTEIN"/>
    <property type="match status" value="1"/>
</dbReference>
<evidence type="ECO:0000313" key="4">
    <source>
        <dbReference type="Proteomes" id="UP001140513"/>
    </source>
</evidence>
<accession>A0A9W9CCS6</accession>
<dbReference type="Pfam" id="PF11735">
    <property type="entry name" value="CAP59_mtransfer"/>
    <property type="match status" value="1"/>
</dbReference>
<dbReference type="GeneID" id="80907242"/>
<feature type="region of interest" description="Disordered" evidence="1">
    <location>
        <begin position="522"/>
        <end position="541"/>
    </location>
</feature>
<reference evidence="3" key="1">
    <citation type="submission" date="2022-10" db="EMBL/GenBank/DDBJ databases">
        <title>Tapping the CABI collections for fungal endophytes: first genome assemblies for Collariella, Neodidymelliopsis, Ascochyta clinopodiicola, Didymella pomorum, Didymosphaeria variabile, Neocosmospora piperis and Neocucurbitaria cava.</title>
        <authorList>
            <person name="Hill R."/>
        </authorList>
    </citation>
    <scope>NUCLEOTIDE SEQUENCE</scope>
    <source>
        <strain evidence="3">IMI 356815</strain>
    </source>
</reference>
<organism evidence="3 4">
    <name type="scientific">Didymosphaeria variabile</name>
    <dbReference type="NCBI Taxonomy" id="1932322"/>
    <lineage>
        <taxon>Eukaryota</taxon>
        <taxon>Fungi</taxon>
        <taxon>Dikarya</taxon>
        <taxon>Ascomycota</taxon>
        <taxon>Pezizomycotina</taxon>
        <taxon>Dothideomycetes</taxon>
        <taxon>Pleosporomycetidae</taxon>
        <taxon>Pleosporales</taxon>
        <taxon>Massarineae</taxon>
        <taxon>Didymosphaeriaceae</taxon>
        <taxon>Didymosphaeria</taxon>
    </lineage>
</organism>
<dbReference type="OrthoDB" id="262547at2759"/>
<comment type="caution">
    <text evidence="3">The sequence shown here is derived from an EMBL/GenBank/DDBJ whole genome shotgun (WGS) entry which is preliminary data.</text>
</comment>
<name>A0A9W9CCS6_9PLEO</name>
<evidence type="ECO:0008006" key="5">
    <source>
        <dbReference type="Google" id="ProtNLM"/>
    </source>
</evidence>
<proteinExistence type="predicted"/>
<keyword evidence="2" id="KW-1133">Transmembrane helix</keyword>
<dbReference type="EMBL" id="JAPEUX010000003">
    <property type="protein sequence ID" value="KAJ4355692.1"/>
    <property type="molecule type" value="Genomic_DNA"/>
</dbReference>
<gene>
    <name evidence="3" type="ORF">N0V89_003712</name>
</gene>
<protein>
    <recommendedName>
        <fullName evidence="5">Glycosyltransferase family 69 protein</fullName>
    </recommendedName>
</protein>
<keyword evidence="2" id="KW-0472">Membrane</keyword>
<evidence type="ECO:0000256" key="2">
    <source>
        <dbReference type="SAM" id="Phobius"/>
    </source>
</evidence>
<keyword evidence="2" id="KW-0812">Transmembrane</keyword>
<dbReference type="RefSeq" id="XP_056072818.1">
    <property type="nucleotide sequence ID" value="XM_056212510.1"/>
</dbReference>
<feature type="transmembrane region" description="Helical" evidence="2">
    <location>
        <begin position="79"/>
        <end position="102"/>
    </location>
</feature>
<dbReference type="PANTHER" id="PTHR34144">
    <property type="entry name" value="CHROMOSOME 8, WHOLE GENOME SHOTGUN SEQUENCE"/>
    <property type="match status" value="1"/>
</dbReference>
<dbReference type="Proteomes" id="UP001140513">
    <property type="component" value="Unassembled WGS sequence"/>
</dbReference>
<evidence type="ECO:0000313" key="3">
    <source>
        <dbReference type="EMBL" id="KAJ4355692.1"/>
    </source>
</evidence>
<evidence type="ECO:0000256" key="1">
    <source>
        <dbReference type="SAM" id="MobiDB-lite"/>
    </source>
</evidence>
<sequence>MSSRPRPSAHNYELLPRASADLEDLTTLRRRDSNTSNSSTKSWLGRLGHSIPGVNKLTDPAVCAHYITPRRRKRSVLRLIYYTVFSVPYLCLFLVLFVGIFFPSYTHRPAHYNELRKRALASDSPGRANIHDQKVFIAAAIYEEDGALTSGAWGKSVLELVHLLGPQNVYLSIFENDADDVTKESLRAMEKKTQSNSTIVYEDFDLSSLPRIILPNGDSRIKRMTFLAEVRNRALAPLETSEVAFDKILYLNDVNFDPIDAAQLLFSTNVDANGLPNYGAACAVDFINAFKFYDRFATRDLDGADMGVPFFPWFTNEGEATSRKDTIAGSDAVRVRSCWGGMTAFDAKWFQDQTRFTSSAPKTTSESETSPNPTTSPLRFRYEEDTFWESSECCLIHADLQYRRSGTGFPQDSGIYMNPYIRVAYDTKTLSWLSLTRRPERLYSIIQDILNHVAGFPLYNPRRHEEPGQVVTDTVWEYDDPVKAYLPNASEADLKGQYRQVERTAQPGGYCGGRNLLVINETPEQGEGKWGKIEPPSPSRP</sequence>